<evidence type="ECO:0000256" key="2">
    <source>
        <dbReference type="ARBA" id="ARBA00022490"/>
    </source>
</evidence>
<keyword evidence="18" id="KW-1185">Reference proteome</keyword>
<feature type="binding site" evidence="9 12">
    <location>
        <begin position="388"/>
        <end position="395"/>
    </location>
    <ligand>
        <name>ATP</name>
        <dbReference type="ChEBI" id="CHEBI:30616"/>
    </ligand>
</feature>
<dbReference type="InterPro" id="IPR027543">
    <property type="entry name" value="Lon_bac"/>
</dbReference>
<dbReference type="InterPro" id="IPR014721">
    <property type="entry name" value="Ribsml_uS5_D2-typ_fold_subgr"/>
</dbReference>
<dbReference type="AlphaFoldDB" id="A0A0T5VLP0"/>
<dbReference type="EMBL" id="LMZQ01000014">
    <property type="protein sequence ID" value="KRT14786.1"/>
    <property type="molecule type" value="Genomic_DNA"/>
</dbReference>
<evidence type="ECO:0000256" key="1">
    <source>
        <dbReference type="ARBA" id="ARBA00004496"/>
    </source>
</evidence>
<comment type="similarity">
    <text evidence="9 10 13 14">Belongs to the peptidase S16 family.</text>
</comment>
<feature type="active site" evidence="9 11">
    <location>
        <position position="754"/>
    </location>
</feature>
<sequence>MSKQDIFDFHTAMPIINEDTEFFPLMSQQDEEEMNNEETPETLAILPLRNTVLFPGVVIPITVGRDKSIKLIKEAYKGNKIIGVVSQKDVSIEDPTFEQLNTVGTVANIIKLLQMPDGNTTVIIQGKQRFSLIEEVQNEPYIKAVVKKFEEQKHKADKEFKTLIASIREMSAQIIQLSPNIPSEASIALKNIESNSFLINFISSNMNAEMADKQKILEMDKLQERAQKVMELLMVELQMLELRNQIQSKVRTDLDKQQRDYFLNQQLKTIQEELGGSSADLEFDALQEKAKKKKWAKAVAEHFDKELDKLGRMNPAAPDYSVQLNYLELLLDLPWSEFTKDNFDLKRAQRILDKDHFGLEKVKQRIIEYLAVLKLKRNMKAPILCLVGPPGVGKTSLGKSIAKALGRKYVRMALGGIRDEAEIRGHRKTYIGAMPGRIISSIKKAGADNPVFVLDEIDKVGTDHRGDPSSALLEVLDPEQNSAFYDHYVEMDYDLSNILFIATANSLSTIQPALLDRMEIIEVNGYTIEEKIEIAKKYLLPKQKENHGLQTKDINLKTPLIEKVIEDYTRESGVRGLEKKIGSLVRGVATKIAMEETYDSNLSNEDVERILGAPIYDKDLYEGNEVAGVVTGLAWTSVGGDILFIESSLSPGKGKLTLTGNLGDVMKESAVIALAYLRAHAAEFDIDYSLFDNWDVHVHVPAGATPKDGPSAGVTMLTALTSAFTQRKVKQHLAMTGEITLRGKVLPVGGIKEKILAAKRANIKEIILCKSNRKDILEIKESYIKDLKFHYVTEMSEVIELALTKNKVKKPLDLSVKIAPIVN</sequence>
<keyword evidence="2 9" id="KW-0963">Cytoplasm</keyword>
<dbReference type="PANTHER" id="PTHR10046">
    <property type="entry name" value="ATP DEPENDENT LON PROTEASE FAMILY MEMBER"/>
    <property type="match status" value="1"/>
</dbReference>
<dbReference type="PROSITE" id="PS51787">
    <property type="entry name" value="LON_N"/>
    <property type="match status" value="1"/>
</dbReference>
<evidence type="ECO:0000256" key="11">
    <source>
        <dbReference type="PIRSR" id="PIRSR001174-1"/>
    </source>
</evidence>
<dbReference type="EC" id="3.4.21.53" evidence="9 10"/>
<dbReference type="GO" id="GO:0006515">
    <property type="term" value="P:protein quality control for misfolded or incompletely synthesized proteins"/>
    <property type="evidence" value="ECO:0007669"/>
    <property type="project" value="UniProtKB-UniRule"/>
</dbReference>
<dbReference type="GO" id="GO:0016887">
    <property type="term" value="F:ATP hydrolysis activity"/>
    <property type="evidence" value="ECO:0007669"/>
    <property type="project" value="UniProtKB-UniRule"/>
</dbReference>
<evidence type="ECO:0000256" key="9">
    <source>
        <dbReference type="HAMAP-Rule" id="MF_01973"/>
    </source>
</evidence>
<gene>
    <name evidence="9" type="primary">lon</name>
    <name evidence="17" type="ORF">ASU31_17960</name>
</gene>
<dbReference type="PROSITE" id="PS51786">
    <property type="entry name" value="LON_PROTEOLYTIC"/>
    <property type="match status" value="1"/>
</dbReference>
<dbReference type="PIRSF" id="PIRSF001174">
    <property type="entry name" value="Lon_proteas"/>
    <property type="match status" value="1"/>
</dbReference>
<dbReference type="SUPFAM" id="SSF54211">
    <property type="entry name" value="Ribosomal protein S5 domain 2-like"/>
    <property type="match status" value="1"/>
</dbReference>
<keyword evidence="7 9" id="KW-0067">ATP-binding</keyword>
<dbReference type="GO" id="GO:0005737">
    <property type="term" value="C:cytoplasm"/>
    <property type="evidence" value="ECO:0007669"/>
    <property type="project" value="UniProtKB-SubCell"/>
</dbReference>
<dbReference type="InterPro" id="IPR015947">
    <property type="entry name" value="PUA-like_sf"/>
</dbReference>
<evidence type="ECO:0000256" key="8">
    <source>
        <dbReference type="ARBA" id="ARBA00023016"/>
    </source>
</evidence>
<accession>A0A0T5VLP0</accession>
<dbReference type="GO" id="GO:0034605">
    <property type="term" value="P:cellular response to heat"/>
    <property type="evidence" value="ECO:0007669"/>
    <property type="project" value="UniProtKB-UniRule"/>
</dbReference>
<dbReference type="Pfam" id="PF22667">
    <property type="entry name" value="Lon_lid"/>
    <property type="match status" value="1"/>
</dbReference>
<comment type="induction">
    <text evidence="9">By heat shock.</text>
</comment>
<dbReference type="SUPFAM" id="SSF88697">
    <property type="entry name" value="PUA domain-like"/>
    <property type="match status" value="1"/>
</dbReference>
<comment type="function">
    <text evidence="9">ATP-dependent serine protease that mediates the selective degradation of mutant and abnormal proteins as well as certain short-lived regulatory proteins. Required for cellular homeostasis and for survival from DNA damage and developmental changes induced by stress. Degrades polypeptides processively to yield small peptide fragments that are 5 to 10 amino acids long. Binds to DNA in a double-stranded, site-specific manner.</text>
</comment>
<feature type="active site" evidence="9 11">
    <location>
        <position position="711"/>
    </location>
</feature>
<dbReference type="Gene3D" id="1.20.5.5270">
    <property type="match status" value="1"/>
</dbReference>
<feature type="domain" description="Lon N-terminal" evidence="16">
    <location>
        <begin position="43"/>
        <end position="237"/>
    </location>
</feature>
<dbReference type="HAMAP" id="MF_01973">
    <property type="entry name" value="lon_bact"/>
    <property type="match status" value="1"/>
</dbReference>
<evidence type="ECO:0000256" key="14">
    <source>
        <dbReference type="RuleBase" id="RU000591"/>
    </source>
</evidence>
<keyword evidence="5 9" id="KW-0378">Hydrolase</keyword>
<protein>
    <recommendedName>
        <fullName evidence="9 10">Lon protease</fullName>
        <ecNumber evidence="9 10">3.4.21.53</ecNumber>
    </recommendedName>
    <alternativeName>
        <fullName evidence="9">ATP-dependent protease La</fullName>
    </alternativeName>
</protein>
<dbReference type="InterPro" id="IPR046336">
    <property type="entry name" value="Lon_prtase_N_sf"/>
</dbReference>
<evidence type="ECO:0000313" key="17">
    <source>
        <dbReference type="EMBL" id="KRT14786.1"/>
    </source>
</evidence>
<evidence type="ECO:0000259" key="15">
    <source>
        <dbReference type="PROSITE" id="PS51786"/>
    </source>
</evidence>
<evidence type="ECO:0000256" key="10">
    <source>
        <dbReference type="PIRNR" id="PIRNR001174"/>
    </source>
</evidence>
<dbReference type="Gene3D" id="3.40.50.300">
    <property type="entry name" value="P-loop containing nucleotide triphosphate hydrolases"/>
    <property type="match status" value="1"/>
</dbReference>
<dbReference type="InterPro" id="IPR008268">
    <property type="entry name" value="Peptidase_S16_AS"/>
</dbReference>
<evidence type="ECO:0000256" key="4">
    <source>
        <dbReference type="ARBA" id="ARBA00022741"/>
    </source>
</evidence>
<name>A0A0T5VLP0_9SPHI</name>
<dbReference type="PRINTS" id="PR00830">
    <property type="entry name" value="ENDOLAPTASE"/>
</dbReference>
<keyword evidence="4 9" id="KW-0547">Nucleotide-binding</keyword>
<evidence type="ECO:0000256" key="6">
    <source>
        <dbReference type="ARBA" id="ARBA00022825"/>
    </source>
</evidence>
<dbReference type="InterPro" id="IPR027065">
    <property type="entry name" value="Lon_Prtase"/>
</dbReference>
<dbReference type="InterPro" id="IPR027417">
    <property type="entry name" value="P-loop_NTPase"/>
</dbReference>
<organism evidence="17 18">
    <name type="scientific">Pedobacter ginsenosidimutans</name>
    <dbReference type="NCBI Taxonomy" id="687842"/>
    <lineage>
        <taxon>Bacteria</taxon>
        <taxon>Pseudomonadati</taxon>
        <taxon>Bacteroidota</taxon>
        <taxon>Sphingobacteriia</taxon>
        <taxon>Sphingobacteriales</taxon>
        <taxon>Sphingobacteriaceae</taxon>
        <taxon>Pedobacter</taxon>
    </lineage>
</organism>
<feature type="domain" description="Lon proteolytic" evidence="15">
    <location>
        <begin position="624"/>
        <end position="805"/>
    </location>
</feature>
<dbReference type="CDD" id="cd19500">
    <property type="entry name" value="RecA-like_Lon"/>
    <property type="match status" value="1"/>
</dbReference>
<keyword evidence="8 9" id="KW-0346">Stress response</keyword>
<dbReference type="SMART" id="SM00382">
    <property type="entry name" value="AAA"/>
    <property type="match status" value="1"/>
</dbReference>
<dbReference type="InterPro" id="IPR020568">
    <property type="entry name" value="Ribosomal_Su5_D2-typ_SF"/>
</dbReference>
<dbReference type="Gene3D" id="3.30.230.10">
    <property type="match status" value="1"/>
</dbReference>
<dbReference type="OrthoDB" id="9803599at2"/>
<evidence type="ECO:0000256" key="12">
    <source>
        <dbReference type="PIRSR" id="PIRSR001174-2"/>
    </source>
</evidence>
<dbReference type="Pfam" id="PF02190">
    <property type="entry name" value="LON_substr_bdg"/>
    <property type="match status" value="1"/>
</dbReference>
<evidence type="ECO:0000256" key="13">
    <source>
        <dbReference type="PROSITE-ProRule" id="PRU01122"/>
    </source>
</evidence>
<dbReference type="InterPro" id="IPR003593">
    <property type="entry name" value="AAA+_ATPase"/>
</dbReference>
<evidence type="ECO:0000256" key="3">
    <source>
        <dbReference type="ARBA" id="ARBA00022670"/>
    </source>
</evidence>
<reference evidence="17 18" key="1">
    <citation type="submission" date="2015-11" db="EMBL/GenBank/DDBJ databases">
        <title>Sequence of Pedobacter ginsenosidimutans.</title>
        <authorList>
            <person name="Carson E."/>
            <person name="Keyser V."/>
            <person name="Newman J."/>
            <person name="Miller J."/>
        </authorList>
    </citation>
    <scope>NUCLEOTIDE SEQUENCE [LARGE SCALE GENOMIC DNA]</scope>
    <source>
        <strain evidence="17 18">KACC 14530</strain>
    </source>
</reference>
<dbReference type="Pfam" id="PF00004">
    <property type="entry name" value="AAA"/>
    <property type="match status" value="1"/>
</dbReference>
<dbReference type="SMART" id="SM00464">
    <property type="entry name" value="LON"/>
    <property type="match status" value="1"/>
</dbReference>
<evidence type="ECO:0000256" key="7">
    <source>
        <dbReference type="ARBA" id="ARBA00022840"/>
    </source>
</evidence>
<dbReference type="NCBIfam" id="TIGR00763">
    <property type="entry name" value="lon"/>
    <property type="match status" value="1"/>
</dbReference>
<comment type="caution">
    <text evidence="17">The sequence shown here is derived from an EMBL/GenBank/DDBJ whole genome shotgun (WGS) entry which is preliminary data.</text>
</comment>
<evidence type="ECO:0000259" key="16">
    <source>
        <dbReference type="PROSITE" id="PS51787"/>
    </source>
</evidence>
<dbReference type="Gene3D" id="2.30.130.40">
    <property type="entry name" value="LON domain-like"/>
    <property type="match status" value="1"/>
</dbReference>
<evidence type="ECO:0000256" key="5">
    <source>
        <dbReference type="ARBA" id="ARBA00022801"/>
    </source>
</evidence>
<dbReference type="PROSITE" id="PS01046">
    <property type="entry name" value="LON_SER"/>
    <property type="match status" value="1"/>
</dbReference>
<dbReference type="InterPro" id="IPR054594">
    <property type="entry name" value="Lon_lid"/>
</dbReference>
<dbReference type="GO" id="GO:0005524">
    <property type="term" value="F:ATP binding"/>
    <property type="evidence" value="ECO:0007669"/>
    <property type="project" value="UniProtKB-UniRule"/>
</dbReference>
<dbReference type="InterPro" id="IPR003111">
    <property type="entry name" value="Lon_prtase_N"/>
</dbReference>
<comment type="subunit">
    <text evidence="9 10">Homohexamer. Organized in a ring with a central cavity.</text>
</comment>
<evidence type="ECO:0000313" key="18">
    <source>
        <dbReference type="Proteomes" id="UP000051950"/>
    </source>
</evidence>
<dbReference type="InterPro" id="IPR003959">
    <property type="entry name" value="ATPase_AAA_core"/>
</dbReference>
<dbReference type="SUPFAM" id="SSF52540">
    <property type="entry name" value="P-loop containing nucleoside triphosphate hydrolases"/>
    <property type="match status" value="1"/>
</dbReference>
<keyword evidence="3 9" id="KW-0645">Protease</keyword>
<dbReference type="FunFam" id="3.40.50.300:FF:000382">
    <property type="entry name" value="Lon protease homolog 2, peroxisomal"/>
    <property type="match status" value="1"/>
</dbReference>
<dbReference type="InterPro" id="IPR004815">
    <property type="entry name" value="Lon_bac/euk-typ"/>
</dbReference>
<dbReference type="RefSeq" id="WP_057933650.1">
    <property type="nucleotide sequence ID" value="NZ_LMZQ01000014.1"/>
</dbReference>
<proteinExistence type="evidence at transcript level"/>
<dbReference type="STRING" id="687842.ASU31_17960"/>
<comment type="subcellular location">
    <subcellularLocation>
        <location evidence="1 9 10">Cytoplasm</location>
    </subcellularLocation>
</comment>
<dbReference type="Gene3D" id="1.20.58.1480">
    <property type="match status" value="1"/>
</dbReference>
<dbReference type="InterPro" id="IPR008269">
    <property type="entry name" value="Lon_proteolytic"/>
</dbReference>
<dbReference type="GO" id="GO:0043565">
    <property type="term" value="F:sequence-specific DNA binding"/>
    <property type="evidence" value="ECO:0007669"/>
    <property type="project" value="UniProtKB-UniRule"/>
</dbReference>
<dbReference type="Pfam" id="PF05362">
    <property type="entry name" value="Lon_C"/>
    <property type="match status" value="1"/>
</dbReference>
<dbReference type="GO" id="GO:0004176">
    <property type="term" value="F:ATP-dependent peptidase activity"/>
    <property type="evidence" value="ECO:0007669"/>
    <property type="project" value="UniProtKB-UniRule"/>
</dbReference>
<keyword evidence="6 9" id="KW-0720">Serine protease</keyword>
<dbReference type="GO" id="GO:0004252">
    <property type="term" value="F:serine-type endopeptidase activity"/>
    <property type="evidence" value="ECO:0007669"/>
    <property type="project" value="UniProtKB-UniRule"/>
</dbReference>
<dbReference type="Proteomes" id="UP000051950">
    <property type="component" value="Unassembled WGS sequence"/>
</dbReference>
<dbReference type="Gene3D" id="1.10.8.60">
    <property type="match status" value="1"/>
</dbReference>
<comment type="catalytic activity">
    <reaction evidence="9 10 13">
        <text>Hydrolysis of proteins in presence of ATP.</text>
        <dbReference type="EC" id="3.4.21.53"/>
    </reaction>
</comment>